<dbReference type="SMART" id="SM00345">
    <property type="entry name" value="HTH_GNTR"/>
    <property type="match status" value="1"/>
</dbReference>
<dbReference type="PROSITE" id="PS50949">
    <property type="entry name" value="HTH_GNTR"/>
    <property type="match status" value="1"/>
</dbReference>
<dbReference type="OrthoDB" id="8247358at2"/>
<protein>
    <submittedName>
        <fullName evidence="6">FCD domain-containing protein</fullName>
    </submittedName>
</protein>
<dbReference type="PANTHER" id="PTHR43537">
    <property type="entry name" value="TRANSCRIPTIONAL REGULATOR, GNTR FAMILY"/>
    <property type="match status" value="1"/>
</dbReference>
<keyword evidence="3" id="KW-0804">Transcription</keyword>
<dbReference type="Proteomes" id="UP000773614">
    <property type="component" value="Unassembled WGS sequence"/>
</dbReference>
<evidence type="ECO:0000313" key="6">
    <source>
        <dbReference type="EMBL" id="MYZ49946.1"/>
    </source>
</evidence>
<evidence type="ECO:0000313" key="7">
    <source>
        <dbReference type="Proteomes" id="UP000773614"/>
    </source>
</evidence>
<accession>A0A964T7G1</accession>
<sequence>MTSTPSVTDAIQLRRSQSLSGIVLCELERMILSGELASGERLNEQKLAAKLGVSRGPIREAARALESAGLVTLVANQGMFVRRIGVEEAAELYDMRAVVFGFACARLARSARTDQIEALRGLVAEMEEAVAAADPSRYYRLNLRFHDTVLAFAGHKRAVQIYESLLKEAHLCRQRSLQPVASMRESNEEHRRMVEAIASGDPDLARRVAEDHHFGGRRRWQATLGGQDEEATGAAVA</sequence>
<dbReference type="InterPro" id="IPR036388">
    <property type="entry name" value="WH-like_DNA-bd_sf"/>
</dbReference>
<name>A0A964T7G1_9HYPH</name>
<reference evidence="6" key="1">
    <citation type="submission" date="2019-03" db="EMBL/GenBank/DDBJ databases">
        <title>Afifella sp. nov., isolated from activated sludge.</title>
        <authorList>
            <person name="Li Q."/>
            <person name="Liu Y."/>
        </authorList>
    </citation>
    <scope>NUCLEOTIDE SEQUENCE</scope>
    <source>
        <strain evidence="6">L72</strain>
    </source>
</reference>
<comment type="caution">
    <text evidence="6">The sequence shown here is derived from an EMBL/GenBank/DDBJ whole genome shotgun (WGS) entry which is preliminary data.</text>
</comment>
<dbReference type="PANTHER" id="PTHR43537:SF24">
    <property type="entry name" value="GLUCONATE OPERON TRANSCRIPTIONAL REPRESSOR"/>
    <property type="match status" value="1"/>
</dbReference>
<dbReference type="Gene3D" id="1.10.10.10">
    <property type="entry name" value="Winged helix-like DNA-binding domain superfamily/Winged helix DNA-binding domain"/>
    <property type="match status" value="1"/>
</dbReference>
<dbReference type="SMART" id="SM00895">
    <property type="entry name" value="FCD"/>
    <property type="match status" value="1"/>
</dbReference>
<dbReference type="AlphaFoldDB" id="A0A964T7G1"/>
<gene>
    <name evidence="6" type="ORF">E4O86_19755</name>
</gene>
<evidence type="ECO:0000256" key="2">
    <source>
        <dbReference type="ARBA" id="ARBA00023125"/>
    </source>
</evidence>
<keyword evidence="1" id="KW-0805">Transcription regulation</keyword>
<dbReference type="GO" id="GO:0003677">
    <property type="term" value="F:DNA binding"/>
    <property type="evidence" value="ECO:0007669"/>
    <property type="project" value="UniProtKB-KW"/>
</dbReference>
<dbReference type="PRINTS" id="PR00035">
    <property type="entry name" value="HTHGNTR"/>
</dbReference>
<dbReference type="SUPFAM" id="SSF48008">
    <property type="entry name" value="GntR ligand-binding domain-like"/>
    <property type="match status" value="1"/>
</dbReference>
<dbReference type="CDD" id="cd07377">
    <property type="entry name" value="WHTH_GntR"/>
    <property type="match status" value="1"/>
</dbReference>
<dbReference type="InterPro" id="IPR000524">
    <property type="entry name" value="Tscrpt_reg_HTH_GntR"/>
</dbReference>
<feature type="domain" description="HTH gntR-type" evidence="5">
    <location>
        <begin position="17"/>
        <end position="84"/>
    </location>
</feature>
<dbReference type="Pfam" id="PF00392">
    <property type="entry name" value="GntR"/>
    <property type="match status" value="1"/>
</dbReference>
<dbReference type="InterPro" id="IPR008920">
    <property type="entry name" value="TF_FadR/GntR_C"/>
</dbReference>
<dbReference type="InterPro" id="IPR036390">
    <property type="entry name" value="WH_DNA-bd_sf"/>
</dbReference>
<dbReference type="EMBL" id="SPKJ01000107">
    <property type="protein sequence ID" value="MYZ49946.1"/>
    <property type="molecule type" value="Genomic_DNA"/>
</dbReference>
<proteinExistence type="predicted"/>
<evidence type="ECO:0000256" key="1">
    <source>
        <dbReference type="ARBA" id="ARBA00023015"/>
    </source>
</evidence>
<dbReference type="Gene3D" id="1.20.120.530">
    <property type="entry name" value="GntR ligand-binding domain-like"/>
    <property type="match status" value="1"/>
</dbReference>
<evidence type="ECO:0000256" key="4">
    <source>
        <dbReference type="SAM" id="MobiDB-lite"/>
    </source>
</evidence>
<dbReference type="RefSeq" id="WP_161142284.1">
    <property type="nucleotide sequence ID" value="NZ_SPKJ01000107.1"/>
</dbReference>
<dbReference type="GO" id="GO:0003700">
    <property type="term" value="F:DNA-binding transcription factor activity"/>
    <property type="evidence" value="ECO:0007669"/>
    <property type="project" value="InterPro"/>
</dbReference>
<evidence type="ECO:0000259" key="5">
    <source>
        <dbReference type="PROSITE" id="PS50949"/>
    </source>
</evidence>
<feature type="region of interest" description="Disordered" evidence="4">
    <location>
        <begin position="218"/>
        <end position="237"/>
    </location>
</feature>
<keyword evidence="2" id="KW-0238">DNA-binding</keyword>
<organism evidence="6 7">
    <name type="scientific">Propylenella binzhouense</name>
    <dbReference type="NCBI Taxonomy" id="2555902"/>
    <lineage>
        <taxon>Bacteria</taxon>
        <taxon>Pseudomonadati</taxon>
        <taxon>Pseudomonadota</taxon>
        <taxon>Alphaproteobacteria</taxon>
        <taxon>Hyphomicrobiales</taxon>
        <taxon>Propylenellaceae</taxon>
        <taxon>Propylenella</taxon>
    </lineage>
</organism>
<evidence type="ECO:0000256" key="3">
    <source>
        <dbReference type="ARBA" id="ARBA00023163"/>
    </source>
</evidence>
<keyword evidence="7" id="KW-1185">Reference proteome</keyword>
<dbReference type="SUPFAM" id="SSF46785">
    <property type="entry name" value="Winged helix' DNA-binding domain"/>
    <property type="match status" value="1"/>
</dbReference>
<dbReference type="Pfam" id="PF07729">
    <property type="entry name" value="FCD"/>
    <property type="match status" value="1"/>
</dbReference>
<dbReference type="InterPro" id="IPR011711">
    <property type="entry name" value="GntR_C"/>
</dbReference>